<name>A0ABQ6IH79_9MICO</name>
<dbReference type="Proteomes" id="UP001157125">
    <property type="component" value="Unassembled WGS sequence"/>
</dbReference>
<evidence type="ECO:0000256" key="2">
    <source>
        <dbReference type="SAM" id="Phobius"/>
    </source>
</evidence>
<accession>A0ABQ6IH79</accession>
<feature type="transmembrane region" description="Helical" evidence="2">
    <location>
        <begin position="6"/>
        <end position="28"/>
    </location>
</feature>
<keyword evidence="2" id="KW-0812">Transmembrane</keyword>
<feature type="region of interest" description="Disordered" evidence="1">
    <location>
        <begin position="63"/>
        <end position="93"/>
    </location>
</feature>
<dbReference type="EMBL" id="BSUN01000001">
    <property type="protein sequence ID" value="GMA37076.1"/>
    <property type="molecule type" value="Genomic_DNA"/>
</dbReference>
<keyword evidence="4" id="KW-1185">Reference proteome</keyword>
<organism evidence="3 4">
    <name type="scientific">Demequina litorisediminis</name>
    <dbReference type="NCBI Taxonomy" id="1849022"/>
    <lineage>
        <taxon>Bacteria</taxon>
        <taxon>Bacillati</taxon>
        <taxon>Actinomycetota</taxon>
        <taxon>Actinomycetes</taxon>
        <taxon>Micrococcales</taxon>
        <taxon>Demequinaceae</taxon>
        <taxon>Demequina</taxon>
    </lineage>
</organism>
<protein>
    <submittedName>
        <fullName evidence="3">Uncharacterized protein</fullName>
    </submittedName>
</protein>
<sequence length="93" mass="9649">MVGSSIAPLVLASAVIYISVNMLVARLATWLEGRMRRSPHIAQPADGGDVAAPDLAARAAFGAGGEAAAPADGRDPHPDRRSDGTFRKPEDDV</sequence>
<keyword evidence="2" id="KW-0472">Membrane</keyword>
<feature type="compositionally biased region" description="Basic and acidic residues" evidence="1">
    <location>
        <begin position="72"/>
        <end position="93"/>
    </location>
</feature>
<evidence type="ECO:0000313" key="4">
    <source>
        <dbReference type="Proteomes" id="UP001157125"/>
    </source>
</evidence>
<evidence type="ECO:0000256" key="1">
    <source>
        <dbReference type="SAM" id="MobiDB-lite"/>
    </source>
</evidence>
<proteinExistence type="predicted"/>
<keyword evidence="2" id="KW-1133">Transmembrane helix</keyword>
<evidence type="ECO:0000313" key="3">
    <source>
        <dbReference type="EMBL" id="GMA37076.1"/>
    </source>
</evidence>
<gene>
    <name evidence="3" type="ORF">GCM10025876_32800</name>
</gene>
<reference evidence="4" key="1">
    <citation type="journal article" date="2019" name="Int. J. Syst. Evol. Microbiol.">
        <title>The Global Catalogue of Microorganisms (GCM) 10K type strain sequencing project: providing services to taxonomists for standard genome sequencing and annotation.</title>
        <authorList>
            <consortium name="The Broad Institute Genomics Platform"/>
            <consortium name="The Broad Institute Genome Sequencing Center for Infectious Disease"/>
            <person name="Wu L."/>
            <person name="Ma J."/>
        </authorList>
    </citation>
    <scope>NUCLEOTIDE SEQUENCE [LARGE SCALE GENOMIC DNA]</scope>
    <source>
        <strain evidence="4">NBRC 112299</strain>
    </source>
</reference>
<comment type="caution">
    <text evidence="3">The sequence shown here is derived from an EMBL/GenBank/DDBJ whole genome shotgun (WGS) entry which is preliminary data.</text>
</comment>